<name>A0ABS2FA34_9BACE</name>
<dbReference type="InterPro" id="IPR009057">
    <property type="entry name" value="Homeodomain-like_sf"/>
</dbReference>
<gene>
    <name evidence="1" type="ORF">H6A24_09010</name>
</gene>
<evidence type="ECO:0000313" key="1">
    <source>
        <dbReference type="EMBL" id="MBM6806633.1"/>
    </source>
</evidence>
<accession>A0ABS2FA34</accession>
<dbReference type="SUPFAM" id="SSF46689">
    <property type="entry name" value="Homeodomain-like"/>
    <property type="match status" value="1"/>
</dbReference>
<dbReference type="RefSeq" id="WP_204500459.1">
    <property type="nucleotide sequence ID" value="NZ_JACJKJ010000009.1"/>
</dbReference>
<protein>
    <submittedName>
        <fullName evidence="1">Helix-turn-helix domain-containing protein</fullName>
    </submittedName>
</protein>
<proteinExistence type="predicted"/>
<evidence type="ECO:0000313" key="2">
    <source>
        <dbReference type="Proteomes" id="UP000782117"/>
    </source>
</evidence>
<dbReference type="Pfam" id="PF13565">
    <property type="entry name" value="HTH_32"/>
    <property type="match status" value="1"/>
</dbReference>
<sequence length="139" mass="15724">MKHIKVLELSEADRLKLEKGYHNGPTHNYRIRCKSILLKSSGKSASSEIAEIFDVTVPTVYAWIKRYKENGIKGLETRPGQGRKPIMDCSDEEAVRKAIEEDRQSVSKAREAWEKASGKKASDITFKRFLGALVQDISE</sequence>
<comment type="caution">
    <text evidence="1">The sequence shown here is derived from an EMBL/GenBank/DDBJ whole genome shotgun (WGS) entry which is preliminary data.</text>
</comment>
<organism evidence="1 2">
    <name type="scientific">Bacteroides caecicola</name>
    <dbReference type="NCBI Taxonomy" id="1462569"/>
    <lineage>
        <taxon>Bacteria</taxon>
        <taxon>Pseudomonadati</taxon>
        <taxon>Bacteroidota</taxon>
        <taxon>Bacteroidia</taxon>
        <taxon>Bacteroidales</taxon>
        <taxon>Bacteroidaceae</taxon>
        <taxon>Bacteroides</taxon>
    </lineage>
</organism>
<dbReference type="Proteomes" id="UP000782117">
    <property type="component" value="Unassembled WGS sequence"/>
</dbReference>
<dbReference type="EMBL" id="JACJKJ010000009">
    <property type="protein sequence ID" value="MBM6806633.1"/>
    <property type="molecule type" value="Genomic_DNA"/>
</dbReference>
<reference evidence="1 2" key="1">
    <citation type="journal article" date="2021" name="Sci. Rep.">
        <title>The distribution of antibiotic resistance genes in chicken gut microbiota commensals.</title>
        <authorList>
            <person name="Juricova H."/>
            <person name="Matiasovicova J."/>
            <person name="Kubasova T."/>
            <person name="Cejkova D."/>
            <person name="Rychlik I."/>
        </authorList>
    </citation>
    <scope>NUCLEOTIDE SEQUENCE [LARGE SCALE GENOMIC DNA]</scope>
    <source>
        <strain evidence="1 2">An768</strain>
    </source>
</reference>
<keyword evidence="2" id="KW-1185">Reference proteome</keyword>